<proteinExistence type="predicted"/>
<dbReference type="Pfam" id="PF12158">
    <property type="entry name" value="DUF3592"/>
    <property type="match status" value="1"/>
</dbReference>
<dbReference type="InterPro" id="IPR021994">
    <property type="entry name" value="DUF3592"/>
</dbReference>
<gene>
    <name evidence="3" type="ordered locus">ANT_06900</name>
</gene>
<feature type="transmembrane region" description="Helical" evidence="1">
    <location>
        <begin position="12"/>
        <end position="37"/>
    </location>
</feature>
<dbReference type="InParanoid" id="E8N2B8"/>
<evidence type="ECO:0000313" key="4">
    <source>
        <dbReference type="Proteomes" id="UP000008922"/>
    </source>
</evidence>
<feature type="domain" description="DUF3592" evidence="2">
    <location>
        <begin position="81"/>
        <end position="141"/>
    </location>
</feature>
<accession>E8N2B8</accession>
<reference evidence="3 4" key="1">
    <citation type="submission" date="2010-12" db="EMBL/GenBank/DDBJ databases">
        <title>Whole genome sequence of Anaerolinea thermophila UNI-1.</title>
        <authorList>
            <person name="Narita-Yamada S."/>
            <person name="Kishi E."/>
            <person name="Watanabe Y."/>
            <person name="Takasaki K."/>
            <person name="Ankai A."/>
            <person name="Oguchi A."/>
            <person name="Fukui S."/>
            <person name="Takahashi M."/>
            <person name="Yashiro I."/>
            <person name="Hosoyama A."/>
            <person name="Sekiguchi Y."/>
            <person name="Hanada S."/>
            <person name="Fujita N."/>
        </authorList>
    </citation>
    <scope>NUCLEOTIDE SEQUENCE [LARGE SCALE GENOMIC DNA]</scope>
    <source>
        <strain evidence="4">DSM 14523 / JCM 11388 / NBRC 100420 / UNI-1</strain>
    </source>
</reference>
<evidence type="ECO:0000313" key="3">
    <source>
        <dbReference type="EMBL" id="BAJ62724.1"/>
    </source>
</evidence>
<sequence>MNPQASLKKILLTDYGAFLGWMIPMAYLGVILLQFFLGETLEVILRLALVLLPLSLAGLALAFWRVRLIRRVIEEGVQMPATIVRASFFRGRGRVEVVYTYQGERVVSGNVVMKNKLTSAFQLGTPVTVMVDREKPRRAFILELYAEDD</sequence>
<keyword evidence="1" id="KW-0812">Transmembrane</keyword>
<keyword evidence="1" id="KW-0472">Membrane</keyword>
<keyword evidence="1" id="KW-1133">Transmembrane helix</keyword>
<protein>
    <recommendedName>
        <fullName evidence="2">DUF3592 domain-containing protein</fullName>
    </recommendedName>
</protein>
<evidence type="ECO:0000259" key="2">
    <source>
        <dbReference type="Pfam" id="PF12158"/>
    </source>
</evidence>
<dbReference type="EMBL" id="AP012029">
    <property type="protein sequence ID" value="BAJ62724.1"/>
    <property type="molecule type" value="Genomic_DNA"/>
</dbReference>
<dbReference type="KEGG" id="atm:ANT_06900"/>
<evidence type="ECO:0000256" key="1">
    <source>
        <dbReference type="SAM" id="Phobius"/>
    </source>
</evidence>
<dbReference type="HOGENOM" id="CLU_1745890_0_0_0"/>
<dbReference type="STRING" id="926569.ANT_06900"/>
<organism evidence="3 4">
    <name type="scientific">Anaerolinea thermophila (strain DSM 14523 / JCM 11388 / NBRC 100420 / UNI-1)</name>
    <dbReference type="NCBI Taxonomy" id="926569"/>
    <lineage>
        <taxon>Bacteria</taxon>
        <taxon>Bacillati</taxon>
        <taxon>Chloroflexota</taxon>
        <taxon>Anaerolineae</taxon>
        <taxon>Anaerolineales</taxon>
        <taxon>Anaerolineaceae</taxon>
        <taxon>Anaerolinea</taxon>
    </lineage>
</organism>
<dbReference type="Proteomes" id="UP000008922">
    <property type="component" value="Chromosome"/>
</dbReference>
<dbReference type="RefSeq" id="WP_013559118.1">
    <property type="nucleotide sequence ID" value="NC_014960.1"/>
</dbReference>
<dbReference type="AlphaFoldDB" id="E8N2B8"/>
<feature type="transmembrane region" description="Helical" evidence="1">
    <location>
        <begin position="43"/>
        <end position="64"/>
    </location>
</feature>
<name>E8N2B8_ANATU</name>
<keyword evidence="4" id="KW-1185">Reference proteome</keyword>